<dbReference type="CDD" id="cd20071">
    <property type="entry name" value="SET_SMYD"/>
    <property type="match status" value="1"/>
</dbReference>
<proteinExistence type="predicted"/>
<reference evidence="3 4" key="1">
    <citation type="submission" date="2014-04" db="EMBL/GenBank/DDBJ databases">
        <authorList>
            <consortium name="DOE Joint Genome Institute"/>
            <person name="Kuo A."/>
            <person name="Gay G."/>
            <person name="Dore J."/>
            <person name="Kohler A."/>
            <person name="Nagy L.G."/>
            <person name="Floudas D."/>
            <person name="Copeland A."/>
            <person name="Barry K.W."/>
            <person name="Cichocki N."/>
            <person name="Veneault-Fourrey C."/>
            <person name="LaButti K."/>
            <person name="Lindquist E.A."/>
            <person name="Lipzen A."/>
            <person name="Lundell T."/>
            <person name="Morin E."/>
            <person name="Murat C."/>
            <person name="Sun H."/>
            <person name="Tunlid A."/>
            <person name="Henrissat B."/>
            <person name="Grigoriev I.V."/>
            <person name="Hibbett D.S."/>
            <person name="Martin F."/>
            <person name="Nordberg H.P."/>
            <person name="Cantor M.N."/>
            <person name="Hua S.X."/>
        </authorList>
    </citation>
    <scope>NUCLEOTIDE SEQUENCE [LARGE SCALE GENOMIC DNA]</scope>
    <source>
        <strain evidence="4">h7</strain>
    </source>
</reference>
<dbReference type="PROSITE" id="PS50280">
    <property type="entry name" value="SET"/>
    <property type="match status" value="1"/>
</dbReference>
<dbReference type="InterPro" id="IPR046341">
    <property type="entry name" value="SET_dom_sf"/>
</dbReference>
<evidence type="ECO:0000256" key="1">
    <source>
        <dbReference type="SAM" id="MobiDB-lite"/>
    </source>
</evidence>
<evidence type="ECO:0000259" key="2">
    <source>
        <dbReference type="PROSITE" id="PS50280"/>
    </source>
</evidence>
<dbReference type="OrthoDB" id="5945798at2759"/>
<dbReference type="SUPFAM" id="SSF82199">
    <property type="entry name" value="SET domain"/>
    <property type="match status" value="1"/>
</dbReference>
<protein>
    <recommendedName>
        <fullName evidence="2">SET domain-containing protein</fullName>
    </recommendedName>
</protein>
<keyword evidence="4" id="KW-1185">Reference proteome</keyword>
<dbReference type="AlphaFoldDB" id="A0A0C3BX94"/>
<dbReference type="SMART" id="SM00317">
    <property type="entry name" value="SET"/>
    <property type="match status" value="1"/>
</dbReference>
<sequence>MAKKKTKTKQSFNVQVPESHFWPAVEHGGIIPRGLEGAIGPNGILLRKLPSGKLANTSLPERYEKANLQYKEILSASDEPSPDRQRITSIPPKYFDRPDDPDRHTECLITGAAKNRLFSCPLFLKEPVPRPKPNTISIKESPTGGIGVFAERDIKYGELLIAERPLLMTGAFTKYKIRGGDWVHDYTYEDHVKIMWFEQEQQLELAFNRMDDDRKEAYMALANSHKEDGSGPLLGVQRTNGFGIDLNELTKNGGRGPSSEELIGEFGGMNLSEEQQANLKPQETLDIYSLVAKDASRMNHSCSPNAVLEFSLASFSLQFHANRDIKAGEEIFYSYTDIYVPAAERPKELEPYDFTCACTACSLATPESDKFRQTSARHMKILETLYQALKARDIEADNGMQMVRNNILPNLLEFRRKLREEGLGIMSGPYLSSTIMLHDLYTNLGMVDEPEMKSVLSDLSVWTMMKAGLLGRFLSQGNEIESAAAIAQDAATKI</sequence>
<feature type="domain" description="SET" evidence="2">
    <location>
        <begin position="134"/>
        <end position="336"/>
    </location>
</feature>
<dbReference type="STRING" id="686832.A0A0C3BX94"/>
<gene>
    <name evidence="3" type="ORF">M413DRAFT_11349</name>
</gene>
<evidence type="ECO:0000313" key="4">
    <source>
        <dbReference type="Proteomes" id="UP000053424"/>
    </source>
</evidence>
<dbReference type="Proteomes" id="UP000053424">
    <property type="component" value="Unassembled WGS sequence"/>
</dbReference>
<dbReference type="Gene3D" id="2.170.270.10">
    <property type="entry name" value="SET domain"/>
    <property type="match status" value="2"/>
</dbReference>
<dbReference type="HOGENOM" id="CLU_028281_2_0_1"/>
<evidence type="ECO:0000313" key="3">
    <source>
        <dbReference type="EMBL" id="KIM41185.1"/>
    </source>
</evidence>
<feature type="region of interest" description="Disordered" evidence="1">
    <location>
        <begin position="76"/>
        <end position="96"/>
    </location>
</feature>
<name>A0A0C3BX94_HEBCY</name>
<dbReference type="InterPro" id="IPR001214">
    <property type="entry name" value="SET_dom"/>
</dbReference>
<dbReference type="EMBL" id="KN831781">
    <property type="protein sequence ID" value="KIM41185.1"/>
    <property type="molecule type" value="Genomic_DNA"/>
</dbReference>
<dbReference type="PANTHER" id="PTHR47332">
    <property type="entry name" value="SET DOMAIN-CONTAINING PROTEIN 5"/>
    <property type="match status" value="1"/>
</dbReference>
<dbReference type="InterPro" id="IPR053185">
    <property type="entry name" value="SET_domain_protein"/>
</dbReference>
<accession>A0A0C3BX94</accession>
<organism evidence="3 4">
    <name type="scientific">Hebeloma cylindrosporum</name>
    <dbReference type="NCBI Taxonomy" id="76867"/>
    <lineage>
        <taxon>Eukaryota</taxon>
        <taxon>Fungi</taxon>
        <taxon>Dikarya</taxon>
        <taxon>Basidiomycota</taxon>
        <taxon>Agaricomycotina</taxon>
        <taxon>Agaricomycetes</taxon>
        <taxon>Agaricomycetidae</taxon>
        <taxon>Agaricales</taxon>
        <taxon>Agaricineae</taxon>
        <taxon>Hymenogastraceae</taxon>
        <taxon>Hebeloma</taxon>
    </lineage>
</organism>
<dbReference type="PANTHER" id="PTHR47332:SF4">
    <property type="entry name" value="SET DOMAIN-CONTAINING PROTEIN 5"/>
    <property type="match status" value="1"/>
</dbReference>
<reference evidence="4" key="2">
    <citation type="submission" date="2015-01" db="EMBL/GenBank/DDBJ databases">
        <title>Evolutionary Origins and Diversification of the Mycorrhizal Mutualists.</title>
        <authorList>
            <consortium name="DOE Joint Genome Institute"/>
            <consortium name="Mycorrhizal Genomics Consortium"/>
            <person name="Kohler A."/>
            <person name="Kuo A."/>
            <person name="Nagy L.G."/>
            <person name="Floudas D."/>
            <person name="Copeland A."/>
            <person name="Barry K.W."/>
            <person name="Cichocki N."/>
            <person name="Veneault-Fourrey C."/>
            <person name="LaButti K."/>
            <person name="Lindquist E.A."/>
            <person name="Lipzen A."/>
            <person name="Lundell T."/>
            <person name="Morin E."/>
            <person name="Murat C."/>
            <person name="Riley R."/>
            <person name="Ohm R."/>
            <person name="Sun H."/>
            <person name="Tunlid A."/>
            <person name="Henrissat B."/>
            <person name="Grigoriev I.V."/>
            <person name="Hibbett D.S."/>
            <person name="Martin F."/>
        </authorList>
    </citation>
    <scope>NUCLEOTIDE SEQUENCE [LARGE SCALE GENOMIC DNA]</scope>
    <source>
        <strain evidence="4">h7</strain>
    </source>
</reference>
<dbReference type="Pfam" id="PF00856">
    <property type="entry name" value="SET"/>
    <property type="match status" value="1"/>
</dbReference>